<protein>
    <recommendedName>
        <fullName evidence="6">EGF-like domain-containing protein</fullName>
    </recommendedName>
</protein>
<feature type="disulfide bond" evidence="1">
    <location>
        <begin position="350"/>
        <end position="359"/>
    </location>
</feature>
<dbReference type="PROSITE" id="PS50948">
    <property type="entry name" value="PAN"/>
    <property type="match status" value="1"/>
</dbReference>
<dbReference type="InterPro" id="IPR000742">
    <property type="entry name" value="EGF"/>
</dbReference>
<dbReference type="EMBL" id="CALNXJ010000151">
    <property type="protein sequence ID" value="CAH3167207.1"/>
    <property type="molecule type" value="Genomic_DNA"/>
</dbReference>
<keyword evidence="1" id="KW-0245">EGF-like domain</keyword>
<dbReference type="Pfam" id="PF00024">
    <property type="entry name" value="PAN_1"/>
    <property type="match status" value="1"/>
</dbReference>
<comment type="caution">
    <text evidence="4">The sequence shown here is derived from an EMBL/GenBank/DDBJ whole genome shotgun (WGS) entry which is preliminary data.</text>
</comment>
<feature type="domain" description="EGF-like" evidence="2">
    <location>
        <begin position="322"/>
        <end position="360"/>
    </location>
</feature>
<dbReference type="Proteomes" id="UP001159428">
    <property type="component" value="Unassembled WGS sequence"/>
</dbReference>
<reference evidence="4 5" key="1">
    <citation type="submission" date="2022-05" db="EMBL/GenBank/DDBJ databases">
        <authorList>
            <consortium name="Genoscope - CEA"/>
            <person name="William W."/>
        </authorList>
    </citation>
    <scope>NUCLEOTIDE SEQUENCE [LARGE SCALE GENOMIC DNA]</scope>
</reference>
<evidence type="ECO:0000259" key="3">
    <source>
        <dbReference type="PROSITE" id="PS50948"/>
    </source>
</evidence>
<gene>
    <name evidence="4" type="ORF">PMEA_00007019</name>
</gene>
<dbReference type="SUPFAM" id="SSF57196">
    <property type="entry name" value="EGF/Laminin"/>
    <property type="match status" value="1"/>
</dbReference>
<accession>A0AAU9Y3T5</accession>
<dbReference type="Gene3D" id="2.10.25.10">
    <property type="entry name" value="Laminin"/>
    <property type="match status" value="1"/>
</dbReference>
<evidence type="ECO:0008006" key="6">
    <source>
        <dbReference type="Google" id="ProtNLM"/>
    </source>
</evidence>
<feature type="domain" description="Apple" evidence="3">
    <location>
        <begin position="241"/>
        <end position="322"/>
    </location>
</feature>
<evidence type="ECO:0000313" key="4">
    <source>
        <dbReference type="EMBL" id="CAH3167207.1"/>
    </source>
</evidence>
<dbReference type="AlphaFoldDB" id="A0AAU9Y3T5"/>
<evidence type="ECO:0000259" key="2">
    <source>
        <dbReference type="PROSITE" id="PS50026"/>
    </source>
</evidence>
<dbReference type="PROSITE" id="PS50026">
    <property type="entry name" value="EGF_3"/>
    <property type="match status" value="1"/>
</dbReference>
<name>A0AAU9Y3T5_9CNID</name>
<proteinExistence type="predicted"/>
<organism evidence="4 5">
    <name type="scientific">Pocillopora meandrina</name>
    <dbReference type="NCBI Taxonomy" id="46732"/>
    <lineage>
        <taxon>Eukaryota</taxon>
        <taxon>Metazoa</taxon>
        <taxon>Cnidaria</taxon>
        <taxon>Anthozoa</taxon>
        <taxon>Hexacorallia</taxon>
        <taxon>Scleractinia</taxon>
        <taxon>Astrocoeniina</taxon>
        <taxon>Pocilloporidae</taxon>
        <taxon>Pocillopora</taxon>
    </lineage>
</organism>
<keyword evidence="1" id="KW-1015">Disulfide bond</keyword>
<dbReference type="InterPro" id="IPR003609">
    <property type="entry name" value="Pan_app"/>
</dbReference>
<evidence type="ECO:0000313" key="5">
    <source>
        <dbReference type="Proteomes" id="UP001159428"/>
    </source>
</evidence>
<comment type="caution">
    <text evidence="1">Lacks conserved residue(s) required for the propagation of feature annotation.</text>
</comment>
<sequence length="677" mass="76522">MSVHRANTIVPLTATVLMSWVHISALASLDLLAMVKFAKCKAVVYPLHRSCKTEITDVIRRISMSVTMQAMTVTLRPIVQTPLDHSTAAVSLDTLEMDGTFAQVNLDPVCFGTKDDDHGIFRIQEAGQIYTFKLVHTSGAVTCDTSTTSTKWGCSFPTYENHNLMTMITCSNKTVLPLAEFLKGSDRKYYTYQLDGADVNSTTLVFKLLPTPLVVLVGQQFQLWYAHDLVNYTEYNNDDDCRVIQFKARTKNKILTKHVIRSEQAKDKDICEFKCYFEPNCVSYNYGPLGDGTFTCELSNRTQLQVSPSYFEYRNDFLYRAIINSCESNPCVSHSTCQAGFGSHGYRYICSDGYEGELCQREEKGNSSSRQVFISQVHTRRVLNPHLFNQYSLNICIKGYLRHRVRGKLDLFCIKTRKKENIRIRKGDTKGKLPSCCQLWIFDARARTEMKRIKILMSVHQANTIVPLTATVLMSWVHISAFANLDLLAMVKFAKMSVTMEAMSVTLRPIVQTPLDHSTAAVNNWEKVNIDPVCFGTKNDDHGTFDIREAGQVYTFKLVHTSGSVTCDTNRSPTKWGCLRPEYGNYNLMTVITYSNKTVLPLAEFVKSNAENKLYTYQLDGADVNSPTLVFNFLPMPLVVSVGQQFQIWYAHDLVGSTEYNNDGETCADVYALYSLN</sequence>
<keyword evidence="5" id="KW-1185">Reference proteome</keyword>
<evidence type="ECO:0000256" key="1">
    <source>
        <dbReference type="PROSITE-ProRule" id="PRU00076"/>
    </source>
</evidence>